<sequence length="34" mass="3776">DVGIWPFTSSAPWALVLPCWPPDLMTTQLMGLMT</sequence>
<dbReference type="AlphaFoldDB" id="A0A0G4DIB1"/>
<evidence type="ECO:0000313" key="1">
    <source>
        <dbReference type="EMBL" id="CDX10862.1"/>
    </source>
</evidence>
<protein>
    <submittedName>
        <fullName evidence="1">Furin protein</fullName>
    </submittedName>
</protein>
<organism evidence="1">
    <name type="scientific">Isoodon obesulus</name>
    <name type="common">Southern brown bandicoot</name>
    <dbReference type="NCBI Taxonomy" id="65612"/>
    <lineage>
        <taxon>Eukaryota</taxon>
        <taxon>Metazoa</taxon>
        <taxon>Chordata</taxon>
        <taxon>Craniata</taxon>
        <taxon>Vertebrata</taxon>
        <taxon>Euteleostomi</taxon>
        <taxon>Mammalia</taxon>
        <taxon>Metatheria</taxon>
        <taxon>Peramelemorphia</taxon>
        <taxon>Peramelidae</taxon>
        <taxon>Isoodon</taxon>
    </lineage>
</organism>
<proteinExistence type="predicted"/>
<name>A0A0G4DIB1_ISOOB</name>
<gene>
    <name evidence="1" type="primary">furin</name>
</gene>
<feature type="non-terminal residue" evidence="1">
    <location>
        <position position="1"/>
    </location>
</feature>
<feature type="non-terminal residue" evidence="1">
    <location>
        <position position="34"/>
    </location>
</feature>
<accession>A0A0G4DIB1</accession>
<reference evidence="1" key="1">
    <citation type="journal article" date="2015" name="Mol. Biol. Evol.">
        <title>Evolutionary histories of transposable elements in the genome of the largest living marsupial carnivore, the tasmanian devil.</title>
        <authorList>
            <person name="Gallus S."/>
            <person name="Hallstrom B.M."/>
            <person name="Kumar V."/>
            <person name="Dodt W.G."/>
            <person name="Janke A."/>
            <person name="Schumann G.G."/>
            <person name="Nilsson M.A."/>
        </authorList>
    </citation>
    <scope>NUCLEOTIDE SEQUENCE</scope>
</reference>
<dbReference type="EMBL" id="LM651257">
    <property type="protein sequence ID" value="CDX10862.1"/>
    <property type="molecule type" value="Genomic_DNA"/>
</dbReference>